<dbReference type="GO" id="GO:0005634">
    <property type="term" value="C:nucleus"/>
    <property type="evidence" value="ECO:0007669"/>
    <property type="project" value="UniProtKB-SubCell"/>
</dbReference>
<dbReference type="EMBL" id="KN575725">
    <property type="protein sequence ID" value="KHJ83019.1"/>
    <property type="molecule type" value="Genomic_DNA"/>
</dbReference>
<dbReference type="OrthoDB" id="371245at2759"/>
<dbReference type="GO" id="GO:0006400">
    <property type="term" value="P:tRNA modification"/>
    <property type="evidence" value="ECO:0007669"/>
    <property type="project" value="TreeGrafter"/>
</dbReference>
<keyword evidence="4" id="KW-0677">Repeat</keyword>
<evidence type="ECO:0000256" key="3">
    <source>
        <dbReference type="ARBA" id="ARBA00022694"/>
    </source>
</evidence>
<name>A0A0B1SDL7_OESDE</name>
<evidence type="ECO:0000256" key="4">
    <source>
        <dbReference type="ARBA" id="ARBA00022737"/>
    </source>
</evidence>
<evidence type="ECO:0000256" key="1">
    <source>
        <dbReference type="ARBA" id="ARBA00004123"/>
    </source>
</evidence>
<sequence>LRLSYFKAFVVQSFCLGHSAYVSSVVVYKNRVFSSGGDSTVHEWNIENGGSVAHSEKLGDDPVRRLRILPKEDLFYMVVIAGSRLIVLDGKLQLIKNIEVSSEIMDITVQEGNVVGVTRFVNFTFLKSCFGASHD</sequence>
<gene>
    <name evidence="6" type="ORF">OESDEN_17286</name>
</gene>
<dbReference type="AlphaFoldDB" id="A0A0B1SDL7"/>
<evidence type="ECO:0000313" key="6">
    <source>
        <dbReference type="EMBL" id="KHJ83019.1"/>
    </source>
</evidence>
<dbReference type="PANTHER" id="PTHR16288:SF0">
    <property type="entry name" value="TRNA (GUANINE-N(7)-)-METHYLTRANSFERASE NON-CATALYTIC SUBUNIT WDR4"/>
    <property type="match status" value="1"/>
</dbReference>
<comment type="subcellular location">
    <subcellularLocation>
        <location evidence="1">Nucleus</location>
    </subcellularLocation>
</comment>
<protein>
    <submittedName>
        <fullName evidence="6">Uncharacterized protein</fullName>
    </submittedName>
</protein>
<evidence type="ECO:0000256" key="2">
    <source>
        <dbReference type="ARBA" id="ARBA00022574"/>
    </source>
</evidence>
<dbReference type="GO" id="GO:0036265">
    <property type="term" value="P:RNA (guanine-N7)-methylation"/>
    <property type="evidence" value="ECO:0007669"/>
    <property type="project" value="InterPro"/>
</dbReference>
<dbReference type="PANTHER" id="PTHR16288">
    <property type="entry name" value="WD40 REPEAT PROTEIN 4"/>
    <property type="match status" value="1"/>
</dbReference>
<dbReference type="Proteomes" id="UP000053660">
    <property type="component" value="Unassembled WGS sequence"/>
</dbReference>
<dbReference type="GO" id="GO:0005829">
    <property type="term" value="C:cytosol"/>
    <property type="evidence" value="ECO:0007669"/>
    <property type="project" value="TreeGrafter"/>
</dbReference>
<dbReference type="GO" id="GO:0043527">
    <property type="term" value="C:tRNA methyltransferase complex"/>
    <property type="evidence" value="ECO:0007669"/>
    <property type="project" value="TreeGrafter"/>
</dbReference>
<reference evidence="6 7" key="1">
    <citation type="submission" date="2014-03" db="EMBL/GenBank/DDBJ databases">
        <title>Draft genome of the hookworm Oesophagostomum dentatum.</title>
        <authorList>
            <person name="Mitreva M."/>
        </authorList>
    </citation>
    <scope>NUCLEOTIDE SEQUENCE [LARGE SCALE GENOMIC DNA]</scope>
    <source>
        <strain evidence="6 7">OD-Hann</strain>
    </source>
</reference>
<keyword evidence="3" id="KW-0819">tRNA processing</keyword>
<dbReference type="InterPro" id="IPR015943">
    <property type="entry name" value="WD40/YVTN_repeat-like_dom_sf"/>
</dbReference>
<evidence type="ECO:0000256" key="5">
    <source>
        <dbReference type="ARBA" id="ARBA00023242"/>
    </source>
</evidence>
<keyword evidence="2" id="KW-0853">WD repeat</keyword>
<keyword evidence="7" id="KW-1185">Reference proteome</keyword>
<organism evidence="6 7">
    <name type="scientific">Oesophagostomum dentatum</name>
    <name type="common">Nodular worm</name>
    <dbReference type="NCBI Taxonomy" id="61180"/>
    <lineage>
        <taxon>Eukaryota</taxon>
        <taxon>Metazoa</taxon>
        <taxon>Ecdysozoa</taxon>
        <taxon>Nematoda</taxon>
        <taxon>Chromadorea</taxon>
        <taxon>Rhabditida</taxon>
        <taxon>Rhabditina</taxon>
        <taxon>Rhabditomorpha</taxon>
        <taxon>Strongyloidea</taxon>
        <taxon>Strongylidae</taxon>
        <taxon>Oesophagostomum</taxon>
    </lineage>
</organism>
<dbReference type="Gene3D" id="2.130.10.10">
    <property type="entry name" value="YVTN repeat-like/Quinoprotein amine dehydrogenase"/>
    <property type="match status" value="1"/>
</dbReference>
<feature type="non-terminal residue" evidence="6">
    <location>
        <position position="1"/>
    </location>
</feature>
<evidence type="ECO:0000313" key="7">
    <source>
        <dbReference type="Proteomes" id="UP000053660"/>
    </source>
</evidence>
<keyword evidence="5" id="KW-0539">Nucleus</keyword>
<dbReference type="SUPFAM" id="SSF101908">
    <property type="entry name" value="Putative isomerase YbhE"/>
    <property type="match status" value="1"/>
</dbReference>
<dbReference type="InterPro" id="IPR028884">
    <property type="entry name" value="Trm82"/>
</dbReference>
<accession>A0A0B1SDL7</accession>
<proteinExistence type="predicted"/>